<reference evidence="3" key="1">
    <citation type="submission" date="2021-01" db="EMBL/GenBank/DDBJ databases">
        <authorList>
            <person name="Corre E."/>
            <person name="Pelletier E."/>
            <person name="Niang G."/>
            <person name="Scheremetjew M."/>
            <person name="Finn R."/>
            <person name="Kale V."/>
            <person name="Holt S."/>
            <person name="Cochrane G."/>
            <person name="Meng A."/>
            <person name="Brown T."/>
            <person name="Cohen L."/>
        </authorList>
    </citation>
    <scope>NUCLEOTIDE SEQUENCE</scope>
    <source>
        <strain evidence="3">CCMP1413</strain>
    </source>
</reference>
<protein>
    <recommendedName>
        <fullName evidence="4">Peptidylprolyl isomerase</fullName>
    </recommendedName>
</protein>
<evidence type="ECO:0000313" key="3">
    <source>
        <dbReference type="EMBL" id="CAD8248112.1"/>
    </source>
</evidence>
<dbReference type="PANTHER" id="PTHR46512">
    <property type="entry name" value="PEPTIDYLPROLYL ISOMERASE"/>
    <property type="match status" value="1"/>
</dbReference>
<feature type="compositionally biased region" description="Basic and acidic residues" evidence="2">
    <location>
        <begin position="27"/>
        <end position="37"/>
    </location>
</feature>
<feature type="coiled-coil region" evidence="1">
    <location>
        <begin position="511"/>
        <end position="538"/>
    </location>
</feature>
<dbReference type="InterPro" id="IPR019734">
    <property type="entry name" value="TPR_rpt"/>
</dbReference>
<organism evidence="3">
    <name type="scientific">Prasinoderma coloniale</name>
    <dbReference type="NCBI Taxonomy" id="156133"/>
    <lineage>
        <taxon>Eukaryota</taxon>
        <taxon>Viridiplantae</taxon>
        <taxon>Prasinodermophyta</taxon>
        <taxon>Prasinodermophyceae</taxon>
        <taxon>Prasinodermales</taxon>
        <taxon>Prasinodermaceae</taxon>
        <taxon>Prasinoderma</taxon>
    </lineage>
</organism>
<feature type="region of interest" description="Disordered" evidence="2">
    <location>
        <begin position="1"/>
        <end position="46"/>
    </location>
</feature>
<dbReference type="SMART" id="SM00028">
    <property type="entry name" value="TPR"/>
    <property type="match status" value="3"/>
</dbReference>
<evidence type="ECO:0008006" key="4">
    <source>
        <dbReference type="Google" id="ProtNLM"/>
    </source>
</evidence>
<dbReference type="InterPro" id="IPR050754">
    <property type="entry name" value="FKBP4/5/8-like"/>
</dbReference>
<dbReference type="AlphaFoldDB" id="A0A7R9TXQ6"/>
<dbReference type="EMBL" id="HBDZ01013711">
    <property type="protein sequence ID" value="CAD8248112.1"/>
    <property type="molecule type" value="Transcribed_RNA"/>
</dbReference>
<evidence type="ECO:0000256" key="2">
    <source>
        <dbReference type="SAM" id="MobiDB-lite"/>
    </source>
</evidence>
<sequence>MVEIQEAEPAEAQPDGAAAGADVGAQEQERAEEREGDKDEEDRERRAKKAYAKEVLSGGFGYERAFSTSDVLASYTVYAGEDAGGKELAGATNATLSIAKFKESWVECASVVADVLCDMLAGERCTVRVEPEATGLDNGEPAFIELELHQILREVAKLRRGDLDEGEPGVLLRRREGSRDACIGRVPLLGSTGSCRLRLAKAVPPELSEAGVRPRFFGADDGAGWPEVGEWWECEYECGDGELAEGVDLAVRNARSDELWTARVRGEHCFPDVPVDALGRDGTHDLFAHAIELEIRQEDFVGGGTGIDMRIEEKVERGEACKKRGNKLFKAGRLRRAEAVFSEGADLFNVVQSEDFDETGQNARYNRLSEKHQRPLLLNVALCKIKRGAHKDALQDLNEVLLHDSKNVKALYRRGVVHLELENFADARTDLEKAAHIDTSLRREVDRELTRLKRKMNEATVAEKKAYKHLFDTSRHRELVYTDAEIKASEATGKDLPHYVQPTHVEKALRIDNLDAEFAEIDEEEAELKAMREQAKKQYYTGGRLTKMGLGMGI</sequence>
<proteinExistence type="predicted"/>
<gene>
    <name evidence="3" type="ORF">PCOL08062_LOCUS10487</name>
</gene>
<keyword evidence="1" id="KW-0175">Coiled coil</keyword>
<evidence type="ECO:0000256" key="1">
    <source>
        <dbReference type="SAM" id="Coils"/>
    </source>
</evidence>
<accession>A0A7R9TXQ6</accession>
<dbReference type="SUPFAM" id="SSF48452">
    <property type="entry name" value="TPR-like"/>
    <property type="match status" value="1"/>
</dbReference>
<feature type="compositionally biased region" description="Low complexity" evidence="2">
    <location>
        <begin position="10"/>
        <end position="26"/>
    </location>
</feature>
<dbReference type="InterPro" id="IPR011990">
    <property type="entry name" value="TPR-like_helical_dom_sf"/>
</dbReference>
<name>A0A7R9TXQ6_9VIRI</name>
<dbReference type="Gene3D" id="1.25.40.10">
    <property type="entry name" value="Tetratricopeptide repeat domain"/>
    <property type="match status" value="1"/>
</dbReference>